<accession>A0ABQ8PZ08</accession>
<evidence type="ECO:0000313" key="2">
    <source>
        <dbReference type="EMBL" id="KAJ3991612.1"/>
    </source>
</evidence>
<feature type="transmembrane region" description="Helical" evidence="1">
    <location>
        <begin position="33"/>
        <end position="56"/>
    </location>
</feature>
<keyword evidence="1" id="KW-0812">Transmembrane</keyword>
<evidence type="ECO:0000256" key="1">
    <source>
        <dbReference type="SAM" id="Phobius"/>
    </source>
</evidence>
<keyword evidence="1" id="KW-0472">Membrane</keyword>
<protein>
    <submittedName>
        <fullName evidence="2">Glycopeptide</fullName>
    </submittedName>
</protein>
<dbReference type="EMBL" id="MU790988">
    <property type="protein sequence ID" value="KAJ3991612.1"/>
    <property type="molecule type" value="Genomic_DNA"/>
</dbReference>
<evidence type="ECO:0000313" key="3">
    <source>
        <dbReference type="Proteomes" id="UP001163828"/>
    </source>
</evidence>
<gene>
    <name evidence="2" type="ORF">F5050DRAFT_1793254</name>
</gene>
<name>A0ABQ8PZ08_9AGAR</name>
<comment type="caution">
    <text evidence="2">The sequence shown here is derived from an EMBL/GenBank/DDBJ whole genome shotgun (WGS) entry which is preliminary data.</text>
</comment>
<organism evidence="2 3">
    <name type="scientific">Lentinula boryana</name>
    <dbReference type="NCBI Taxonomy" id="40481"/>
    <lineage>
        <taxon>Eukaryota</taxon>
        <taxon>Fungi</taxon>
        <taxon>Dikarya</taxon>
        <taxon>Basidiomycota</taxon>
        <taxon>Agaricomycotina</taxon>
        <taxon>Agaricomycetes</taxon>
        <taxon>Agaricomycetidae</taxon>
        <taxon>Agaricales</taxon>
        <taxon>Marasmiineae</taxon>
        <taxon>Omphalotaceae</taxon>
        <taxon>Lentinula</taxon>
    </lineage>
</organism>
<proteinExistence type="predicted"/>
<sequence>MFFGRRSYFAFALAISTPSVVERLRFTFLYPNLTIMFAFLNVFFALALFAGSAFAAPIKIRSETHTINMVNNCGSGTPTLVQNGNVLSTGSSYTASGEITAIAYLNRNGECLLNGENCTTLELTLTNPTVPGAGSSTDVTLISPHAFNVGVGFSYFNGCDGQGQTCATADCTDAFRTPTDYFAQTQCETNNVGLTITFC</sequence>
<reference evidence="2" key="1">
    <citation type="submission" date="2022-08" db="EMBL/GenBank/DDBJ databases">
        <authorList>
            <consortium name="DOE Joint Genome Institute"/>
            <person name="Min B."/>
            <person name="Riley R."/>
            <person name="Sierra-Patev S."/>
            <person name="Naranjo-Ortiz M."/>
            <person name="Looney B."/>
            <person name="Konkel Z."/>
            <person name="Slot J.C."/>
            <person name="Sakamoto Y."/>
            <person name="Steenwyk J.L."/>
            <person name="Rokas A."/>
            <person name="Carro J."/>
            <person name="Camarero S."/>
            <person name="Ferreira P."/>
            <person name="Molpeceres G."/>
            <person name="Ruiz-Duenas F.J."/>
            <person name="Serrano A."/>
            <person name="Henrissat B."/>
            <person name="Drula E."/>
            <person name="Hughes K.W."/>
            <person name="Mata J.L."/>
            <person name="Ishikawa N.K."/>
            <person name="Vargas-Isla R."/>
            <person name="Ushijima S."/>
            <person name="Smith C.A."/>
            <person name="Ahrendt S."/>
            <person name="Andreopoulos W."/>
            <person name="He G."/>
            <person name="Labutti K."/>
            <person name="Lipzen A."/>
            <person name="Ng V."/>
            <person name="Sandor L."/>
            <person name="Barry K."/>
            <person name="Martinez A.T."/>
            <person name="Xiao Y."/>
            <person name="Gibbons J.G."/>
            <person name="Terashima K."/>
            <person name="Hibbett D.S."/>
            <person name="Grigoriev I.V."/>
        </authorList>
    </citation>
    <scope>NUCLEOTIDE SEQUENCE</scope>
    <source>
        <strain evidence="2">TFB10827</strain>
    </source>
</reference>
<keyword evidence="3" id="KW-1185">Reference proteome</keyword>
<keyword evidence="1" id="KW-1133">Transmembrane helix</keyword>
<dbReference type="Proteomes" id="UP001163828">
    <property type="component" value="Unassembled WGS sequence"/>
</dbReference>